<sequence length="322" mass="35279">MKNILVILASLIFIYGCGKKNPTNGGGVQPPTVIYPIIDDSPAWHPDGNTIAYFSLGTTYVDSVSGGYNFSQDSLGIWLINIDGSERKFLLPGGSLPDWIPDGSKLAFNGYGTKQIFVADSNGQNIVQLTTGGRNFFPSWSPDGKRIAWDTNYNDSLGANVIWLMDNYGSNKKDISQHQVGEWRMPDWFPDGRIVHIRYPGGNVFSSEIFIMDSNGQNSLRLTNNFSTDYNPKVSPDGSKISWSSGASGEAPQIWVMNSNGSGLVKLTIEGGNAPCWSPDGSKIAYSYIGSGYGPQCGSIWIMNADGTNKKQLTYNWRRRTP</sequence>
<dbReference type="PROSITE" id="PS51257">
    <property type="entry name" value="PROKAR_LIPOPROTEIN"/>
    <property type="match status" value="1"/>
</dbReference>
<dbReference type="PANTHER" id="PTHR36842">
    <property type="entry name" value="PROTEIN TOLB HOMOLOG"/>
    <property type="match status" value="1"/>
</dbReference>
<evidence type="ECO:0000256" key="1">
    <source>
        <dbReference type="ARBA" id="ARBA00009820"/>
    </source>
</evidence>
<evidence type="ECO:0000313" key="2">
    <source>
        <dbReference type="EMBL" id="MBI4726712.1"/>
    </source>
</evidence>
<dbReference type="PANTHER" id="PTHR36842:SF1">
    <property type="entry name" value="PROTEIN TOLB"/>
    <property type="match status" value="1"/>
</dbReference>
<dbReference type="InterPro" id="IPR011042">
    <property type="entry name" value="6-blade_b-propeller_TolB-like"/>
</dbReference>
<comment type="similarity">
    <text evidence="1">Belongs to the TolB family.</text>
</comment>
<accession>A0A933I8T7</accession>
<dbReference type="InterPro" id="IPR011659">
    <property type="entry name" value="WD40"/>
</dbReference>
<dbReference type="Proteomes" id="UP000736328">
    <property type="component" value="Unassembled WGS sequence"/>
</dbReference>
<evidence type="ECO:0000313" key="3">
    <source>
        <dbReference type="Proteomes" id="UP000736328"/>
    </source>
</evidence>
<gene>
    <name evidence="2" type="ORF">HY768_05750</name>
</gene>
<comment type="caution">
    <text evidence="2">The sequence shown here is derived from an EMBL/GenBank/DDBJ whole genome shotgun (WGS) entry which is preliminary data.</text>
</comment>
<dbReference type="Gene3D" id="2.120.10.30">
    <property type="entry name" value="TolB, C-terminal domain"/>
    <property type="match status" value="3"/>
</dbReference>
<dbReference type="Pfam" id="PF07676">
    <property type="entry name" value="PD40"/>
    <property type="match status" value="4"/>
</dbReference>
<proteinExistence type="inferred from homology"/>
<reference evidence="2" key="1">
    <citation type="submission" date="2020-07" db="EMBL/GenBank/DDBJ databases">
        <title>Huge and variable diversity of episymbiotic CPR bacteria and DPANN archaea in groundwater ecosystems.</title>
        <authorList>
            <person name="He C.Y."/>
            <person name="Keren R."/>
            <person name="Whittaker M."/>
            <person name="Farag I.F."/>
            <person name="Doudna J."/>
            <person name="Cate J.H.D."/>
            <person name="Banfield J.F."/>
        </authorList>
    </citation>
    <scope>NUCLEOTIDE SEQUENCE</scope>
    <source>
        <strain evidence="2">NC_groundwater_1520_Pr4_B-0.1um_53_5</strain>
    </source>
</reference>
<dbReference type="AlphaFoldDB" id="A0A933I8T7"/>
<organism evidence="2 3">
    <name type="scientific">candidate division TA06 bacterium</name>
    <dbReference type="NCBI Taxonomy" id="2250710"/>
    <lineage>
        <taxon>Bacteria</taxon>
        <taxon>Bacteria division TA06</taxon>
    </lineage>
</organism>
<dbReference type="SUPFAM" id="SSF69304">
    <property type="entry name" value="Tricorn protease N-terminal domain"/>
    <property type="match status" value="1"/>
</dbReference>
<name>A0A933I8T7_UNCT6</name>
<protein>
    <submittedName>
        <fullName evidence="2">PD40 domain-containing protein</fullName>
    </submittedName>
</protein>
<dbReference type="EMBL" id="JACQXR010000075">
    <property type="protein sequence ID" value="MBI4726712.1"/>
    <property type="molecule type" value="Genomic_DNA"/>
</dbReference>